<proteinExistence type="predicted"/>
<feature type="region of interest" description="Disordered" evidence="1">
    <location>
        <begin position="141"/>
        <end position="188"/>
    </location>
</feature>
<gene>
    <name evidence="3" type="ORF">PNOK_0234600</name>
</gene>
<evidence type="ECO:0000256" key="2">
    <source>
        <dbReference type="SAM" id="Phobius"/>
    </source>
</evidence>
<dbReference type="EMBL" id="NBII01000002">
    <property type="protein sequence ID" value="PAV22389.1"/>
    <property type="molecule type" value="Genomic_DNA"/>
</dbReference>
<dbReference type="OrthoDB" id="2500246at2759"/>
<accession>A0A286US62</accession>
<feature type="compositionally biased region" description="Low complexity" evidence="1">
    <location>
        <begin position="161"/>
        <end position="177"/>
    </location>
</feature>
<keyword evidence="4" id="KW-1185">Reference proteome</keyword>
<comment type="caution">
    <text evidence="3">The sequence shown here is derived from an EMBL/GenBank/DDBJ whole genome shotgun (WGS) entry which is preliminary data.</text>
</comment>
<dbReference type="InParanoid" id="A0A286US62"/>
<reference evidence="3 4" key="1">
    <citation type="journal article" date="2017" name="Mol. Ecol.">
        <title>Comparative and population genomic landscape of Phellinus noxius: A hypervariable fungus causing root rot in trees.</title>
        <authorList>
            <person name="Chung C.L."/>
            <person name="Lee T.J."/>
            <person name="Akiba M."/>
            <person name="Lee H.H."/>
            <person name="Kuo T.H."/>
            <person name="Liu D."/>
            <person name="Ke H.M."/>
            <person name="Yokoi T."/>
            <person name="Roa M.B."/>
            <person name="Lu M.J."/>
            <person name="Chang Y.Y."/>
            <person name="Ann P.J."/>
            <person name="Tsai J.N."/>
            <person name="Chen C.Y."/>
            <person name="Tzean S.S."/>
            <person name="Ota Y."/>
            <person name="Hattori T."/>
            <person name="Sahashi N."/>
            <person name="Liou R.F."/>
            <person name="Kikuchi T."/>
            <person name="Tsai I.J."/>
        </authorList>
    </citation>
    <scope>NUCLEOTIDE SEQUENCE [LARGE SCALE GENOMIC DNA]</scope>
    <source>
        <strain evidence="3 4">FFPRI411160</strain>
    </source>
</reference>
<name>A0A286US62_9AGAM</name>
<feature type="transmembrane region" description="Helical" evidence="2">
    <location>
        <begin position="55"/>
        <end position="72"/>
    </location>
</feature>
<dbReference type="Proteomes" id="UP000217199">
    <property type="component" value="Unassembled WGS sequence"/>
</dbReference>
<sequence>MADYIQSLDPRSLVVLESILSFAISPFTAPVYNLPIFLFGIYAQESAESNQSLKLFTGFLGGSALFDIIWMSRHEQNWFIKLINLFILLIKAPTLLASISSLRQRGEQFSSLNIRGGDLSGPTVWSMPGGFSSLSGRGGYEDLDAGRDVEANTTPRPAPKPSTVQPQAPAAPTSQPPGGYQTSGTSSS</sequence>
<evidence type="ECO:0000256" key="1">
    <source>
        <dbReference type="SAM" id="MobiDB-lite"/>
    </source>
</evidence>
<dbReference type="AlphaFoldDB" id="A0A286US62"/>
<protein>
    <submittedName>
        <fullName evidence="3">Uncharacterized protein</fullName>
    </submittedName>
</protein>
<feature type="transmembrane region" description="Helical" evidence="2">
    <location>
        <begin position="78"/>
        <end position="99"/>
    </location>
</feature>
<feature type="transmembrane region" description="Helical" evidence="2">
    <location>
        <begin position="20"/>
        <end position="43"/>
    </location>
</feature>
<organism evidence="3 4">
    <name type="scientific">Pyrrhoderma noxium</name>
    <dbReference type="NCBI Taxonomy" id="2282107"/>
    <lineage>
        <taxon>Eukaryota</taxon>
        <taxon>Fungi</taxon>
        <taxon>Dikarya</taxon>
        <taxon>Basidiomycota</taxon>
        <taxon>Agaricomycotina</taxon>
        <taxon>Agaricomycetes</taxon>
        <taxon>Hymenochaetales</taxon>
        <taxon>Hymenochaetaceae</taxon>
        <taxon>Pyrrhoderma</taxon>
    </lineage>
</organism>
<keyword evidence="2" id="KW-0472">Membrane</keyword>
<keyword evidence="2" id="KW-1133">Transmembrane helix</keyword>
<evidence type="ECO:0000313" key="3">
    <source>
        <dbReference type="EMBL" id="PAV22389.1"/>
    </source>
</evidence>
<keyword evidence="2" id="KW-0812">Transmembrane</keyword>
<evidence type="ECO:0000313" key="4">
    <source>
        <dbReference type="Proteomes" id="UP000217199"/>
    </source>
</evidence>